<name>D7G2N2_ECTSI</name>
<evidence type="ECO:0000256" key="2">
    <source>
        <dbReference type="SAM" id="SignalP"/>
    </source>
</evidence>
<sequence>MNKSVLSMCAGPLLLALAAKAGPNDDYNSPATTPSPTTEIYPDLGEYYEAEVTPEPVVDTPAPSPDMETTSGPTEYYVETTEDGDMEKMPMSDGGSEKEEEEEEEPIPMENPEDGMSCSTYDEDVDVANILPETCEWNTYMCCWTGHDGSGGMYGNTDVCRVLDYPEEGDVLELPRDDEGPVYCHGFAWADGADIDSHILPLYHYVTNVNRTDDGGYYGNVEGVPSCGCIEDMPVVSDAACSRFGREGIEPCGANSLRSHYKNRLDEPKGELEYNLVRECDNEDVPDYDFRTCNHNTYMCCWTENDGQGMADNTDVCRVIDYPSMGETTEYPGESEGEVHCHGFVWPEDATDKYIHLLAQFVQHFDHRDRRGYFGNIEGAPMCGCIEEMPQVSEADCTTYDNEPGREGKFTACTKNDLRTRYEEEYPMGELDNLVGECDNEELFPVPTQLPRHDPEEVVEQTANVGPNYDYNSPATTPAPTTEIYPNLSESYEAEVTPEPAMGTPAPTPDIQTTSGPTEYYVETTEDGDMEKMPMSDDGSMRNRRRWRTRRMGCPAPHTTRDVDVANVLPETCEWNTYMCCWTGHDGSEGMYGNTDVCRVLDYPEEGDVLELPRDDEGPVYWEMEEKATLHSRHSSRGALPQVRVAGGRRRQVHPPPGAVRAALRPQGQAGLLRKGAPMCGCIEEVPQVSEADCTTYDNEPGREGKFTACTTNNLRTRYEEEYPIGELSNLVATASPGQTARTSTATSSPYTTT</sequence>
<feature type="compositionally biased region" description="Acidic residues" evidence="1">
    <location>
        <begin position="98"/>
        <end position="113"/>
    </location>
</feature>
<dbReference type="eggNOG" id="ENOG502S7W7">
    <property type="taxonomic scope" value="Eukaryota"/>
</dbReference>
<feature type="region of interest" description="Disordered" evidence="1">
    <location>
        <begin position="21"/>
        <end position="116"/>
    </location>
</feature>
<dbReference type="OrthoDB" id="237481at2759"/>
<dbReference type="EMBL" id="FN648685">
    <property type="protein sequence ID" value="CBJ26857.1"/>
    <property type="molecule type" value="Genomic_DNA"/>
</dbReference>
<feature type="compositionally biased region" description="Low complexity" evidence="1">
    <location>
        <begin position="740"/>
        <end position="754"/>
    </location>
</feature>
<dbReference type="EMBL" id="FN649748">
    <property type="protein sequence ID" value="CBJ26857.1"/>
    <property type="molecule type" value="Genomic_DNA"/>
</dbReference>
<accession>D7G2N2</accession>
<feature type="compositionally biased region" description="Polar residues" evidence="1">
    <location>
        <begin position="26"/>
        <end position="38"/>
    </location>
</feature>
<feature type="chain" id="PRO_5003096102" description="EsV-1-166" evidence="2">
    <location>
        <begin position="22"/>
        <end position="754"/>
    </location>
</feature>
<organism evidence="3 4">
    <name type="scientific">Ectocarpus siliculosus</name>
    <name type="common">Brown alga</name>
    <name type="synonym">Conferva siliculosa</name>
    <dbReference type="NCBI Taxonomy" id="2880"/>
    <lineage>
        <taxon>Eukaryota</taxon>
        <taxon>Sar</taxon>
        <taxon>Stramenopiles</taxon>
        <taxon>Ochrophyta</taxon>
        <taxon>PX clade</taxon>
        <taxon>Phaeophyceae</taxon>
        <taxon>Ectocarpales</taxon>
        <taxon>Ectocarpaceae</taxon>
        <taxon>Ectocarpus</taxon>
    </lineage>
</organism>
<dbReference type="Proteomes" id="UP000002630">
    <property type="component" value="Linkage Group LG23"/>
</dbReference>
<evidence type="ECO:0000313" key="4">
    <source>
        <dbReference type="Proteomes" id="UP000002630"/>
    </source>
</evidence>
<keyword evidence="2" id="KW-0732">Signal</keyword>
<proteinExistence type="predicted"/>
<protein>
    <recommendedName>
        <fullName evidence="5">EsV-1-166</fullName>
    </recommendedName>
</protein>
<feature type="region of interest" description="Disordered" evidence="1">
    <location>
        <begin position="734"/>
        <end position="754"/>
    </location>
</feature>
<feature type="signal peptide" evidence="2">
    <location>
        <begin position="1"/>
        <end position="21"/>
    </location>
</feature>
<gene>
    <name evidence="3" type="ORF">Esi_0048_0070</name>
</gene>
<evidence type="ECO:0008006" key="5">
    <source>
        <dbReference type="Google" id="ProtNLM"/>
    </source>
</evidence>
<evidence type="ECO:0000256" key="1">
    <source>
        <dbReference type="SAM" id="MobiDB-lite"/>
    </source>
</evidence>
<keyword evidence="4" id="KW-1185">Reference proteome</keyword>
<dbReference type="AlphaFoldDB" id="D7G2N2"/>
<reference evidence="3 4" key="1">
    <citation type="journal article" date="2010" name="Nature">
        <title>The Ectocarpus genome and the independent evolution of multicellularity in brown algae.</title>
        <authorList>
            <person name="Cock J.M."/>
            <person name="Sterck L."/>
            <person name="Rouze P."/>
            <person name="Scornet D."/>
            <person name="Allen A.E."/>
            <person name="Amoutzias G."/>
            <person name="Anthouard V."/>
            <person name="Artiguenave F."/>
            <person name="Aury J.M."/>
            <person name="Badger J.H."/>
            <person name="Beszteri B."/>
            <person name="Billiau K."/>
            <person name="Bonnet E."/>
            <person name="Bothwell J.H."/>
            <person name="Bowler C."/>
            <person name="Boyen C."/>
            <person name="Brownlee C."/>
            <person name="Carrano C.J."/>
            <person name="Charrier B."/>
            <person name="Cho G.Y."/>
            <person name="Coelho S.M."/>
            <person name="Collen J."/>
            <person name="Corre E."/>
            <person name="Da Silva C."/>
            <person name="Delage L."/>
            <person name="Delaroque N."/>
            <person name="Dittami S.M."/>
            <person name="Doulbeau S."/>
            <person name="Elias M."/>
            <person name="Farnham G."/>
            <person name="Gachon C.M."/>
            <person name="Gschloessl B."/>
            <person name="Heesch S."/>
            <person name="Jabbari K."/>
            <person name="Jubin C."/>
            <person name="Kawai H."/>
            <person name="Kimura K."/>
            <person name="Kloareg B."/>
            <person name="Kupper F.C."/>
            <person name="Lang D."/>
            <person name="Le Bail A."/>
            <person name="Leblanc C."/>
            <person name="Lerouge P."/>
            <person name="Lohr M."/>
            <person name="Lopez P.J."/>
            <person name="Martens C."/>
            <person name="Maumus F."/>
            <person name="Michel G."/>
            <person name="Miranda-Saavedra D."/>
            <person name="Morales J."/>
            <person name="Moreau H."/>
            <person name="Motomura T."/>
            <person name="Nagasato C."/>
            <person name="Napoli C.A."/>
            <person name="Nelson D.R."/>
            <person name="Nyvall-Collen P."/>
            <person name="Peters A.F."/>
            <person name="Pommier C."/>
            <person name="Potin P."/>
            <person name="Poulain J."/>
            <person name="Quesneville H."/>
            <person name="Read B."/>
            <person name="Rensing S.A."/>
            <person name="Ritter A."/>
            <person name="Rousvoal S."/>
            <person name="Samanta M."/>
            <person name="Samson G."/>
            <person name="Schroeder D.C."/>
            <person name="Segurens B."/>
            <person name="Strittmatter M."/>
            <person name="Tonon T."/>
            <person name="Tregear J.W."/>
            <person name="Valentin K."/>
            <person name="von Dassow P."/>
            <person name="Yamagishi T."/>
            <person name="Van de Peer Y."/>
            <person name="Wincker P."/>
        </authorList>
    </citation>
    <scope>NUCLEOTIDE SEQUENCE [LARGE SCALE GENOMIC DNA]</scope>
    <source>
        <strain evidence="4">Ec32 / CCAP1310/4</strain>
    </source>
</reference>
<evidence type="ECO:0000313" key="3">
    <source>
        <dbReference type="EMBL" id="CBJ26857.1"/>
    </source>
</evidence>
<dbReference type="InParanoid" id="D7G2N2"/>